<sequence length="48" mass="5232">MPRQAQNTLVFVGEKRCVCPSLNGIDPALFFFHEKTVALKGLCNALPG</sequence>
<evidence type="ECO:0000313" key="2">
    <source>
        <dbReference type="Proteomes" id="UP001171945"/>
    </source>
</evidence>
<evidence type="ECO:0008006" key="3">
    <source>
        <dbReference type="Google" id="ProtNLM"/>
    </source>
</evidence>
<name>A0ABT7VQ49_9GAMM</name>
<protein>
    <recommendedName>
        <fullName evidence="3">Transposase</fullName>
    </recommendedName>
</protein>
<gene>
    <name evidence="1" type="ORF">QUF54_00370</name>
</gene>
<organism evidence="1 2">
    <name type="scientific">Candidatus Marithioploca araucensis</name>
    <dbReference type="NCBI Taxonomy" id="70273"/>
    <lineage>
        <taxon>Bacteria</taxon>
        <taxon>Pseudomonadati</taxon>
        <taxon>Pseudomonadota</taxon>
        <taxon>Gammaproteobacteria</taxon>
        <taxon>Thiotrichales</taxon>
        <taxon>Thiotrichaceae</taxon>
        <taxon>Candidatus Marithioploca</taxon>
    </lineage>
</organism>
<dbReference type="EMBL" id="JAUCGM010000005">
    <property type="protein sequence ID" value="MDM8561790.1"/>
    <property type="molecule type" value="Genomic_DNA"/>
</dbReference>
<evidence type="ECO:0000313" key="1">
    <source>
        <dbReference type="EMBL" id="MDM8561790.1"/>
    </source>
</evidence>
<reference evidence="1" key="1">
    <citation type="submission" date="2023-06" db="EMBL/GenBank/DDBJ databases">
        <title>Uncultivated large filamentous bacteria from sulfidic sediments reveal new species and different genomic features in energy metabolism and defense.</title>
        <authorList>
            <person name="Fonseca A."/>
        </authorList>
    </citation>
    <scope>NUCLEOTIDE SEQUENCE</scope>
    <source>
        <strain evidence="1">HSG4</strain>
    </source>
</reference>
<proteinExistence type="predicted"/>
<accession>A0ABT7VQ49</accession>
<comment type="caution">
    <text evidence="1">The sequence shown here is derived from an EMBL/GenBank/DDBJ whole genome shotgun (WGS) entry which is preliminary data.</text>
</comment>
<keyword evidence="2" id="KW-1185">Reference proteome</keyword>
<dbReference type="Proteomes" id="UP001171945">
    <property type="component" value="Unassembled WGS sequence"/>
</dbReference>